<keyword evidence="8 11" id="KW-0560">Oxidoreductase</keyword>
<dbReference type="PANTHER" id="PTHR48109:SF4">
    <property type="entry name" value="DIHYDROOROTATE DEHYDROGENASE (QUINONE), MITOCHONDRIAL"/>
    <property type="match status" value="1"/>
</dbReference>
<dbReference type="NCBIfam" id="NF003644">
    <property type="entry name" value="PRK05286.1-1"/>
    <property type="match status" value="1"/>
</dbReference>
<comment type="function">
    <text evidence="1 11">Catalyzes the conversion of dihydroorotate to orotate with quinone as electron acceptor.</text>
</comment>
<dbReference type="InterPro" id="IPR013785">
    <property type="entry name" value="Aldolase_TIM"/>
</dbReference>
<dbReference type="InterPro" id="IPR005720">
    <property type="entry name" value="Dihydroorotate_DH_cat"/>
</dbReference>
<evidence type="ECO:0000256" key="10">
    <source>
        <dbReference type="ARBA" id="ARBA00048639"/>
    </source>
</evidence>
<feature type="binding site" evidence="11">
    <location>
        <begin position="124"/>
        <end position="128"/>
    </location>
    <ligand>
        <name>substrate</name>
    </ligand>
</feature>
<organism evidence="13 14">
    <name type="scientific">Prosthecobacter debontii</name>
    <dbReference type="NCBI Taxonomy" id="48467"/>
    <lineage>
        <taxon>Bacteria</taxon>
        <taxon>Pseudomonadati</taxon>
        <taxon>Verrucomicrobiota</taxon>
        <taxon>Verrucomicrobiia</taxon>
        <taxon>Verrucomicrobiales</taxon>
        <taxon>Verrucomicrobiaceae</taxon>
        <taxon>Prosthecobacter</taxon>
    </lineage>
</organism>
<feature type="binding site" evidence="11">
    <location>
        <position position="185"/>
    </location>
    <ligand>
        <name>substrate</name>
    </ligand>
</feature>
<evidence type="ECO:0000256" key="7">
    <source>
        <dbReference type="ARBA" id="ARBA00022975"/>
    </source>
</evidence>
<dbReference type="GO" id="GO:0044205">
    <property type="term" value="P:'de novo' UMP biosynthetic process"/>
    <property type="evidence" value="ECO:0007669"/>
    <property type="project" value="UniProtKB-UniRule"/>
</dbReference>
<dbReference type="NCBIfam" id="NF003645">
    <property type="entry name" value="PRK05286.1-2"/>
    <property type="match status" value="1"/>
</dbReference>
<dbReference type="Gene3D" id="3.20.20.70">
    <property type="entry name" value="Aldolase class I"/>
    <property type="match status" value="1"/>
</dbReference>
<evidence type="ECO:0000259" key="12">
    <source>
        <dbReference type="Pfam" id="PF01180"/>
    </source>
</evidence>
<feature type="binding site" evidence="11">
    <location>
        <position position="185"/>
    </location>
    <ligand>
        <name>FMN</name>
        <dbReference type="ChEBI" id="CHEBI:58210"/>
    </ligand>
</feature>
<evidence type="ECO:0000256" key="3">
    <source>
        <dbReference type="ARBA" id="ARBA00005161"/>
    </source>
</evidence>
<gene>
    <name evidence="11" type="primary">pyrD</name>
    <name evidence="13" type="ORF">SAMN02745166_01721</name>
</gene>
<dbReference type="SUPFAM" id="SSF51395">
    <property type="entry name" value="FMN-linked oxidoreductases"/>
    <property type="match status" value="1"/>
</dbReference>
<feature type="binding site" evidence="11">
    <location>
        <position position="190"/>
    </location>
    <ligand>
        <name>substrate</name>
    </ligand>
</feature>
<feature type="binding site" evidence="11">
    <location>
        <position position="79"/>
    </location>
    <ligand>
        <name>substrate</name>
    </ligand>
</feature>
<dbReference type="NCBIfam" id="NF003652">
    <property type="entry name" value="PRK05286.2-5"/>
    <property type="match status" value="1"/>
</dbReference>
<dbReference type="GO" id="GO:0005737">
    <property type="term" value="C:cytoplasm"/>
    <property type="evidence" value="ECO:0007669"/>
    <property type="project" value="InterPro"/>
</dbReference>
<evidence type="ECO:0000256" key="1">
    <source>
        <dbReference type="ARBA" id="ARBA00003125"/>
    </source>
</evidence>
<accession>A0A1T4XM20</accession>
<feature type="active site" description="Nucleophile" evidence="11">
    <location>
        <position position="188"/>
    </location>
</feature>
<dbReference type="Proteomes" id="UP000190774">
    <property type="component" value="Unassembled WGS sequence"/>
</dbReference>
<evidence type="ECO:0000256" key="6">
    <source>
        <dbReference type="ARBA" id="ARBA00022643"/>
    </source>
</evidence>
<keyword evidence="6 11" id="KW-0288">FMN</keyword>
<evidence type="ECO:0000256" key="4">
    <source>
        <dbReference type="ARBA" id="ARBA00005359"/>
    </source>
</evidence>
<name>A0A1T4XM20_9BACT</name>
<dbReference type="AlphaFoldDB" id="A0A1T4XM20"/>
<dbReference type="Pfam" id="PF01180">
    <property type="entry name" value="DHO_dh"/>
    <property type="match status" value="1"/>
</dbReference>
<feature type="binding site" evidence="11">
    <location>
        <begin position="331"/>
        <end position="332"/>
    </location>
    <ligand>
        <name>FMN</name>
        <dbReference type="ChEBI" id="CHEBI:58210"/>
    </ligand>
</feature>
<dbReference type="PIRSF" id="PIRSF000164">
    <property type="entry name" value="DHO_oxidase"/>
    <property type="match status" value="1"/>
</dbReference>
<dbReference type="NCBIfam" id="NF003646">
    <property type="entry name" value="PRK05286.1-4"/>
    <property type="match status" value="1"/>
</dbReference>
<dbReference type="PANTHER" id="PTHR48109">
    <property type="entry name" value="DIHYDROOROTATE DEHYDROGENASE (QUINONE), MITOCHONDRIAL-RELATED"/>
    <property type="match status" value="1"/>
</dbReference>
<comment type="catalytic activity">
    <reaction evidence="10 11">
        <text>(S)-dihydroorotate + a quinone = orotate + a quinol</text>
        <dbReference type="Rhea" id="RHEA:30187"/>
        <dbReference type="ChEBI" id="CHEBI:24646"/>
        <dbReference type="ChEBI" id="CHEBI:30839"/>
        <dbReference type="ChEBI" id="CHEBI:30864"/>
        <dbReference type="ChEBI" id="CHEBI:132124"/>
        <dbReference type="EC" id="1.3.5.2"/>
    </reaction>
</comment>
<comment type="similarity">
    <text evidence="4 11">Belongs to the dihydroorotate dehydrogenase family. Type 2 subfamily.</text>
</comment>
<dbReference type="InterPro" id="IPR012135">
    <property type="entry name" value="Dihydroorotate_DH_1_2"/>
</dbReference>
<dbReference type="NCBIfam" id="TIGR01036">
    <property type="entry name" value="pyrD_sub2"/>
    <property type="match status" value="1"/>
</dbReference>
<keyword evidence="14" id="KW-1185">Reference proteome</keyword>
<dbReference type="InterPro" id="IPR005719">
    <property type="entry name" value="Dihydroorotate_DH_2"/>
</dbReference>
<dbReference type="UniPathway" id="UPA00070">
    <property type="reaction ID" value="UER00946"/>
</dbReference>
<dbReference type="HAMAP" id="MF_00225">
    <property type="entry name" value="DHO_dh_type2"/>
    <property type="match status" value="1"/>
</dbReference>
<feature type="binding site" evidence="11">
    <location>
        <position position="230"/>
    </location>
    <ligand>
        <name>FMN</name>
        <dbReference type="ChEBI" id="CHEBI:58210"/>
    </ligand>
</feature>
<dbReference type="InterPro" id="IPR001295">
    <property type="entry name" value="Dihydroorotate_DH_CS"/>
</dbReference>
<evidence type="ECO:0000256" key="2">
    <source>
        <dbReference type="ARBA" id="ARBA00004370"/>
    </source>
</evidence>
<evidence type="ECO:0000256" key="5">
    <source>
        <dbReference type="ARBA" id="ARBA00022630"/>
    </source>
</evidence>
<dbReference type="EC" id="1.3.5.2" evidence="11"/>
<dbReference type="STRING" id="48467.SAMN02745166_01721"/>
<evidence type="ECO:0000256" key="8">
    <source>
        <dbReference type="ARBA" id="ARBA00023002"/>
    </source>
</evidence>
<evidence type="ECO:0000256" key="11">
    <source>
        <dbReference type="HAMAP-Rule" id="MF_00225"/>
    </source>
</evidence>
<dbReference type="GO" id="GO:0005886">
    <property type="term" value="C:plasma membrane"/>
    <property type="evidence" value="ECO:0007669"/>
    <property type="project" value="UniProtKB-SubCell"/>
</dbReference>
<feature type="domain" description="Dihydroorotate dehydrogenase catalytic" evidence="12">
    <location>
        <begin position="60"/>
        <end position="351"/>
    </location>
</feature>
<dbReference type="GO" id="GO:0006207">
    <property type="term" value="P:'de novo' pyrimidine nucleobase biosynthetic process"/>
    <property type="evidence" value="ECO:0007669"/>
    <property type="project" value="UniProtKB-UniRule"/>
</dbReference>
<evidence type="ECO:0000256" key="9">
    <source>
        <dbReference type="ARBA" id="ARBA00023136"/>
    </source>
</evidence>
<evidence type="ECO:0000313" key="13">
    <source>
        <dbReference type="EMBL" id="SKA90566.1"/>
    </source>
</evidence>
<sequence>MGMLFGNCMSLIANLYPLLKPWLFRMDAEKAHEWTTRMMRVAHGLGMLTAGQEKLPQMPVECLGLKFPNGLGLAAGMDKSASAVEAWAALGFGFVEVGTLTPRPQPGNPKPRLFRLPEHDALINRMGFNNPGIDAAVKRLARRKTKAVVGVNIGKNFDTPNERAVDDYLIGLRKAYPVADYVAVNISSPNTKGLRDLQAEDSIRALLSALKNEQSKLASEYGHQKPVLVKIAPDLDGQQIEALARVFNELSVDGVIATNTTISRESVAGHPLQKEAGGLSGAPVRDRSTLVIQALRMLLKEETPIIGVGGILCGQDALAKRQAGAQLVQVYSGLVFRGPALVHDVVRAIAEQG</sequence>
<dbReference type="EMBL" id="FUYE01000004">
    <property type="protein sequence ID" value="SKA90566.1"/>
    <property type="molecule type" value="Genomic_DNA"/>
</dbReference>
<evidence type="ECO:0000313" key="14">
    <source>
        <dbReference type="Proteomes" id="UP000190774"/>
    </source>
</evidence>
<keyword evidence="11" id="KW-1003">Cell membrane</keyword>
<feature type="binding site" evidence="11">
    <location>
        <begin position="75"/>
        <end position="79"/>
    </location>
    <ligand>
        <name>FMN</name>
        <dbReference type="ChEBI" id="CHEBI:58210"/>
    </ligand>
</feature>
<reference evidence="14" key="1">
    <citation type="submission" date="2017-02" db="EMBL/GenBank/DDBJ databases">
        <authorList>
            <person name="Varghese N."/>
            <person name="Submissions S."/>
        </authorList>
    </citation>
    <scope>NUCLEOTIDE SEQUENCE [LARGE SCALE GENOMIC DNA]</scope>
    <source>
        <strain evidence="14">ATCC 700200</strain>
    </source>
</reference>
<feature type="binding site" evidence="11">
    <location>
        <begin position="259"/>
        <end position="260"/>
    </location>
    <ligand>
        <name>substrate</name>
    </ligand>
</feature>
<feature type="binding site" evidence="11">
    <location>
        <position position="310"/>
    </location>
    <ligand>
        <name>FMN</name>
        <dbReference type="ChEBI" id="CHEBI:58210"/>
    </ligand>
</feature>
<keyword evidence="9 11" id="KW-0472">Membrane</keyword>
<feature type="binding site" evidence="11">
    <location>
        <position position="258"/>
    </location>
    <ligand>
        <name>FMN</name>
        <dbReference type="ChEBI" id="CHEBI:58210"/>
    </ligand>
</feature>
<feature type="binding site" evidence="11">
    <location>
        <position position="99"/>
    </location>
    <ligand>
        <name>FMN</name>
        <dbReference type="ChEBI" id="CHEBI:58210"/>
    </ligand>
</feature>
<dbReference type="PROSITE" id="PS00911">
    <property type="entry name" value="DHODEHASE_1"/>
    <property type="match status" value="1"/>
</dbReference>
<comment type="subcellular location">
    <subcellularLocation>
        <location evidence="11">Cell membrane</location>
        <topology evidence="11">Peripheral membrane protein</topology>
    </subcellularLocation>
    <subcellularLocation>
        <location evidence="2">Membrane</location>
    </subcellularLocation>
</comment>
<keyword evidence="5 11" id="KW-0285">Flavoprotein</keyword>
<feature type="binding site" evidence="11">
    <location>
        <position position="152"/>
    </location>
    <ligand>
        <name>FMN</name>
        <dbReference type="ChEBI" id="CHEBI:58210"/>
    </ligand>
</feature>
<comment type="cofactor">
    <cofactor evidence="11">
        <name>FMN</name>
        <dbReference type="ChEBI" id="CHEBI:58210"/>
    </cofactor>
    <text evidence="11">Binds 1 FMN per subunit.</text>
</comment>
<comment type="pathway">
    <text evidence="3 11">Pyrimidine metabolism; UMP biosynthesis via de novo pathway; orotate from (S)-dihydroorotate (quinone route): step 1/1.</text>
</comment>
<proteinExistence type="inferred from homology"/>
<comment type="subunit">
    <text evidence="11">Monomer.</text>
</comment>
<feature type="binding site" evidence="11">
    <location>
        <position position="281"/>
    </location>
    <ligand>
        <name>FMN</name>
        <dbReference type="ChEBI" id="CHEBI:58210"/>
    </ligand>
</feature>
<dbReference type="InterPro" id="IPR050074">
    <property type="entry name" value="DHO_dehydrogenase"/>
</dbReference>
<keyword evidence="7 11" id="KW-0665">Pyrimidine biosynthesis</keyword>
<dbReference type="GO" id="GO:0106430">
    <property type="term" value="F:dihydroorotate dehydrogenase (quinone) activity"/>
    <property type="evidence" value="ECO:0007669"/>
    <property type="project" value="UniProtKB-EC"/>
</dbReference>
<protein>
    <recommendedName>
        <fullName evidence="11">Dihydroorotate dehydrogenase (quinone)</fullName>
        <ecNumber evidence="11">1.3.5.2</ecNumber>
    </recommendedName>
    <alternativeName>
        <fullName evidence="11">DHOdehase</fullName>
        <shortName evidence="11">DHOD</shortName>
        <shortName evidence="11">DHODase</shortName>
    </alternativeName>
    <alternativeName>
        <fullName evidence="11">Dihydroorotate oxidase</fullName>
    </alternativeName>
</protein>
<dbReference type="CDD" id="cd04738">
    <property type="entry name" value="DHOD_2_like"/>
    <property type="match status" value="1"/>
</dbReference>